<dbReference type="STRING" id="1380566.A0A179FV89"/>
<evidence type="ECO:0000313" key="3">
    <source>
        <dbReference type="Proteomes" id="UP000078397"/>
    </source>
</evidence>
<keyword evidence="3" id="KW-1185">Reference proteome</keyword>
<protein>
    <submittedName>
        <fullName evidence="2">Uncharacterized protein</fullName>
    </submittedName>
</protein>
<gene>
    <name evidence="2" type="ORF">VFPPC_05232</name>
</gene>
<accession>A0A179FV89</accession>
<dbReference type="GeneID" id="28848455"/>
<proteinExistence type="predicted"/>
<organism evidence="2 3">
    <name type="scientific">Pochonia chlamydosporia 170</name>
    <dbReference type="NCBI Taxonomy" id="1380566"/>
    <lineage>
        <taxon>Eukaryota</taxon>
        <taxon>Fungi</taxon>
        <taxon>Dikarya</taxon>
        <taxon>Ascomycota</taxon>
        <taxon>Pezizomycotina</taxon>
        <taxon>Sordariomycetes</taxon>
        <taxon>Hypocreomycetidae</taxon>
        <taxon>Hypocreales</taxon>
        <taxon>Clavicipitaceae</taxon>
        <taxon>Pochonia</taxon>
    </lineage>
</organism>
<evidence type="ECO:0000313" key="2">
    <source>
        <dbReference type="EMBL" id="OAQ69110.1"/>
    </source>
</evidence>
<feature type="compositionally biased region" description="Pro residues" evidence="1">
    <location>
        <begin position="41"/>
        <end position="50"/>
    </location>
</feature>
<comment type="caution">
    <text evidence="2">The sequence shown here is derived from an EMBL/GenBank/DDBJ whole genome shotgun (WGS) entry which is preliminary data.</text>
</comment>
<feature type="region of interest" description="Disordered" evidence="1">
    <location>
        <begin position="1"/>
        <end position="55"/>
    </location>
</feature>
<feature type="compositionally biased region" description="Basic and acidic residues" evidence="1">
    <location>
        <begin position="195"/>
        <end position="218"/>
    </location>
</feature>
<feature type="compositionally biased region" description="Acidic residues" evidence="1">
    <location>
        <begin position="171"/>
        <end position="182"/>
    </location>
</feature>
<name>A0A179FV89_METCM</name>
<reference evidence="2 3" key="1">
    <citation type="journal article" date="2016" name="PLoS Pathog.">
        <title>Biosynthesis of antibiotic leucinostatins in bio-control fungus Purpureocillium lilacinum and their inhibition on phytophthora revealed by genome mining.</title>
        <authorList>
            <person name="Wang G."/>
            <person name="Liu Z."/>
            <person name="Lin R."/>
            <person name="Li E."/>
            <person name="Mao Z."/>
            <person name="Ling J."/>
            <person name="Yang Y."/>
            <person name="Yin W.B."/>
            <person name="Xie B."/>
        </authorList>
    </citation>
    <scope>NUCLEOTIDE SEQUENCE [LARGE SCALE GENOMIC DNA]</scope>
    <source>
        <strain evidence="2">170</strain>
    </source>
</reference>
<evidence type="ECO:0000256" key="1">
    <source>
        <dbReference type="SAM" id="MobiDB-lite"/>
    </source>
</evidence>
<dbReference type="AlphaFoldDB" id="A0A179FV89"/>
<sequence>MARKLPWKTKPESPSSTPKRERRPNSSPSARDLKGLRSPSTSPPPEPPPQTYMIPTDDKYRMVEDELLHTARHFTTHLHRAEYNRLKMLAKAQNAATIREIERPVVPGVKTARTRRREAARAVRQQRVATGLQGLMERPEVVRGVGTARDDVLDVEREEEMKEEEVVKEREEDEDEGEDDDPFGVNRRRVRRQKSREQMRRVGETGEKLERDTIPSFF</sequence>
<dbReference type="RefSeq" id="XP_018145960.1">
    <property type="nucleotide sequence ID" value="XM_018284461.1"/>
</dbReference>
<dbReference type="EMBL" id="LSBJ02000003">
    <property type="protein sequence ID" value="OAQ69110.1"/>
    <property type="molecule type" value="Genomic_DNA"/>
</dbReference>
<dbReference type="KEGG" id="pchm:VFPPC_05232"/>
<feature type="region of interest" description="Disordered" evidence="1">
    <location>
        <begin position="156"/>
        <end position="218"/>
    </location>
</feature>
<dbReference type="Proteomes" id="UP000078397">
    <property type="component" value="Unassembled WGS sequence"/>
</dbReference>
<dbReference type="OrthoDB" id="5374569at2759"/>